<dbReference type="PROSITE" id="PS51829">
    <property type="entry name" value="P_HOMO_B"/>
    <property type="match status" value="1"/>
</dbReference>
<keyword evidence="11 19" id="KW-0720">Serine protease</keyword>
<name>A0A4C1ZH06_EUMVA</name>
<evidence type="ECO:0000256" key="1">
    <source>
        <dbReference type="ARBA" id="ARBA00004167"/>
    </source>
</evidence>
<dbReference type="EMBL" id="BGZK01001766">
    <property type="protein sequence ID" value="GBP85897.1"/>
    <property type="molecule type" value="Genomic_DNA"/>
</dbReference>
<evidence type="ECO:0000256" key="10">
    <source>
        <dbReference type="ARBA" id="ARBA00022801"/>
    </source>
</evidence>
<dbReference type="GO" id="GO:0016485">
    <property type="term" value="P:protein processing"/>
    <property type="evidence" value="ECO:0007669"/>
    <property type="project" value="TreeGrafter"/>
</dbReference>
<evidence type="ECO:0000256" key="15">
    <source>
        <dbReference type="ARBA" id="ARBA00023180"/>
    </source>
</evidence>
<dbReference type="Gene3D" id="3.40.50.200">
    <property type="entry name" value="Peptidase S8/S53 domain"/>
    <property type="match status" value="1"/>
</dbReference>
<dbReference type="Gene3D" id="3.30.70.850">
    <property type="entry name" value="Peptidase S8, pro-domain"/>
    <property type="match status" value="1"/>
</dbReference>
<keyword evidence="6" id="KW-0165">Cleavage on pair of basic residues</keyword>
<evidence type="ECO:0000256" key="9">
    <source>
        <dbReference type="ARBA" id="ARBA00022737"/>
    </source>
</evidence>
<dbReference type="Pfam" id="PF00082">
    <property type="entry name" value="Peptidase_S8"/>
    <property type="match status" value="1"/>
</dbReference>
<dbReference type="InterPro" id="IPR002884">
    <property type="entry name" value="P_dom"/>
</dbReference>
<feature type="transmembrane region" description="Helical" evidence="21">
    <location>
        <begin position="1360"/>
        <end position="1382"/>
    </location>
</feature>
<dbReference type="Pfam" id="PF01483">
    <property type="entry name" value="P_proprotein"/>
    <property type="match status" value="1"/>
</dbReference>
<dbReference type="PROSITE" id="PS00137">
    <property type="entry name" value="SUBTILASE_HIS"/>
    <property type="match status" value="1"/>
</dbReference>
<dbReference type="PRINTS" id="PR00723">
    <property type="entry name" value="SUBTILISIN"/>
</dbReference>
<dbReference type="SUPFAM" id="SSF54897">
    <property type="entry name" value="Protease propeptides/inhibitors"/>
    <property type="match status" value="1"/>
</dbReference>
<keyword evidence="13" id="KW-0865">Zymogen</keyword>
<dbReference type="InterPro" id="IPR006212">
    <property type="entry name" value="Furin_repeat"/>
</dbReference>
<keyword evidence="15" id="KW-0325">Glycoprotein</keyword>
<dbReference type="Gene3D" id="2.60.120.260">
    <property type="entry name" value="Galactose-binding domain-like"/>
    <property type="match status" value="1"/>
</dbReference>
<dbReference type="Gene3D" id="2.10.220.10">
    <property type="entry name" value="Hormone Receptor, Insulin-like Growth Factor Receptor 1, Chain A, domain 2"/>
    <property type="match status" value="6"/>
</dbReference>
<gene>
    <name evidence="23" type="primary">Fur2</name>
    <name evidence="23" type="ORF">EVAR_36065_1</name>
</gene>
<comment type="similarity">
    <text evidence="3">Belongs to the peptidase S8 family. Furin subfamily.</text>
</comment>
<dbReference type="InterPro" id="IPR023828">
    <property type="entry name" value="Peptidase_S8_Ser-AS"/>
</dbReference>
<evidence type="ECO:0000313" key="23">
    <source>
        <dbReference type="EMBL" id="GBP85897.1"/>
    </source>
</evidence>
<keyword evidence="12 21" id="KW-1133">Transmembrane helix</keyword>
<dbReference type="FunFam" id="3.40.50.200:FF:000001">
    <property type="entry name" value="Furin 2, isoform B"/>
    <property type="match status" value="1"/>
</dbReference>
<dbReference type="SUPFAM" id="SSF52743">
    <property type="entry name" value="Subtilisin-like"/>
    <property type="match status" value="1"/>
</dbReference>
<feature type="active site" description="Charge relay system" evidence="18 19">
    <location>
        <position position="373"/>
    </location>
</feature>
<dbReference type="InterPro" id="IPR015500">
    <property type="entry name" value="Peptidase_S8_subtilisin-rel"/>
</dbReference>
<dbReference type="PANTHER" id="PTHR42884:SF23">
    <property type="entry name" value="FURIN-LIKE PROTEASE 2"/>
    <property type="match status" value="1"/>
</dbReference>
<dbReference type="InterPro" id="IPR036852">
    <property type="entry name" value="Peptidase_S8/S53_dom_sf"/>
</dbReference>
<dbReference type="InterPro" id="IPR032815">
    <property type="entry name" value="S8_pro-domain"/>
</dbReference>
<dbReference type="InterPro" id="IPR022398">
    <property type="entry name" value="Peptidase_S8_His-AS"/>
</dbReference>
<comment type="caution">
    <text evidence="23">The sequence shown here is derived from an EMBL/GenBank/DDBJ whole genome shotgun (WGS) entry which is preliminary data.</text>
</comment>
<reference evidence="23 24" key="1">
    <citation type="journal article" date="2019" name="Commun. Biol.">
        <title>The bagworm genome reveals a unique fibroin gene that provides high tensile strength.</title>
        <authorList>
            <person name="Kono N."/>
            <person name="Nakamura H."/>
            <person name="Ohtoshi R."/>
            <person name="Tomita M."/>
            <person name="Numata K."/>
            <person name="Arakawa K."/>
        </authorList>
    </citation>
    <scope>NUCLEOTIDE SEQUENCE [LARGE SCALE GENOMIC DNA]</scope>
</reference>
<dbReference type="GO" id="GO:0004252">
    <property type="term" value="F:serine-type endopeptidase activity"/>
    <property type="evidence" value="ECO:0007669"/>
    <property type="project" value="UniProtKB-UniRule"/>
</dbReference>
<dbReference type="InterPro" id="IPR023827">
    <property type="entry name" value="Peptidase_S8_Asp-AS"/>
</dbReference>
<evidence type="ECO:0000256" key="18">
    <source>
        <dbReference type="PIRSR" id="PIRSR615500-1"/>
    </source>
</evidence>
<sequence length="1436" mass="156709">MFGQTAPTRVTCPALRSAPGLMTNGLCDIGSLKDYYLLSHHEVSKRSTEPSHEHHHKLNDEPEVRWIQQQRERRRTKRDYNTYDGALWSQLSRRLPSHRTHHRALASSNFFPDPLFKEQWYLNGGAKDGLDMNVASAWQKGYTGKGVVVSILDDGIQTNHPDLAQNYDPNASTDINGNDNDPMPQDNGDNKHGTRCAGEVAAVAYNQYCGVGIAYNASIGGVRMLDGVVNDAVEARALGLNPDHIDVYSASWGPEDDGKTVDGPGPLARRAFIYGVTSGRRGKGSIFVWASGNGGRHTDSCNCDGYTNSIFTLSISSATQGGYKPWYLEECSSTLASTYSSGTPGHDKSVATVDMDGRLRPDHICTVEHTGTSASAPLAAGICALALEANPDLTWRDMQYLVVMTSRPEPLEKETGWIVNGVKRKVSHKFGYGLMDASEMVNLAEQWVSVPPQHICKSQEINEDKPIDPSFGYTLSTHMDVNGCSGSVNEVRYLEHVQCKISLRFFPRGNLRILLTSPMGTISTLLFERPRDVISSNFDDWPFLSVHFWGERAEGRWTLQIVNGGNRHVNQPGILKKWQLIFYGTSIDPVRLRSKKPYQVAPQFAFPSVADGYESVGDSYYNTDSFASYSNFPSLFAAGSEPEKAVAQLDGQNLPQPQRENVLADSNNKRVQHDCDPECDSQGCYGKGPTQCIACKHYRLENTCVSRCPPRSYANREYICLPCYESCETCVGSGQDSCLTCAPGHLLVADLAVCLQQCPDGYWEDSDSSVCRPCAAHCATCSERADACTSCEHHLVLHEGSCLAACPPSYFETEDDTCAKCHPSCDTCEGPSEAQCVTCHASNYMIEGRCLPTCPAGYYPDKKRKECMKCSIGCVSCTSGFCFACENDWALNKKGKCGKAESNCTVGEYSTGTSCERCHDTCETCYGEDEEHCLTCPSSGLLQDSRCVSECTRGYYPEAGRCSRCVHGCSTCSSRLNCTTCAGALRLQSGACRTSCADGYYADRGACSKCYLSCRTCSGPRRDQCASCPSGWRLAAGECHPECPQVESVRNHQLFAGVVKLIPAHPTRPKADITLSSDLTLSDITFGSRQLISKLTEQKNYISPGTVGAVVDFSFELTHRLICLIANELHIERDIEMKIDTGIEIENETEVILNYGIKIRITCVTGIETRSSFYTSESGCRRCHHYCRECSGSGPLRCTACPSGFMLDGGVCMECLGAQYYDAPTQSCRACHDTCKTCSGSGPFSCSSCSQPLHIDRLNNQCVPCCSTNGLNNSKDCCVCDSYKDELSVKGLLYADDQVILAPSTGRLQEMVNKMNDSVKKKGMKVNVGGCINSSPAGKRRIAEAVPYLAAEKGPAGPSAAAVILVICASAAAIFGLVFAVLQMQARRCRHVTVNKGARYSRLACAEGATTPPRTALRACADLEHDHDEPLLDQPT</sequence>
<dbReference type="SMART" id="SM00261">
    <property type="entry name" value="FU"/>
    <property type="match status" value="10"/>
</dbReference>
<dbReference type="InterPro" id="IPR009030">
    <property type="entry name" value="Growth_fac_rcpt_cys_sf"/>
</dbReference>
<dbReference type="FunFam" id="2.10.220.10:FF:000055">
    <property type="entry name" value="Furin-like protease 2"/>
    <property type="match status" value="1"/>
</dbReference>
<dbReference type="SMART" id="SM00181">
    <property type="entry name" value="EGF"/>
    <property type="match status" value="7"/>
</dbReference>
<evidence type="ECO:0000256" key="20">
    <source>
        <dbReference type="SAM" id="MobiDB-lite"/>
    </source>
</evidence>
<dbReference type="InterPro" id="IPR032778">
    <property type="entry name" value="GF_recep_IV"/>
</dbReference>
<evidence type="ECO:0000256" key="6">
    <source>
        <dbReference type="ARBA" id="ARBA00022685"/>
    </source>
</evidence>
<dbReference type="EC" id="3.4.21.75" evidence="17"/>
<feature type="active site" description="Charge relay system" evidence="18 19">
    <location>
        <position position="153"/>
    </location>
</feature>
<evidence type="ECO:0000256" key="21">
    <source>
        <dbReference type="SAM" id="Phobius"/>
    </source>
</evidence>
<dbReference type="PANTHER" id="PTHR42884">
    <property type="entry name" value="PROPROTEIN CONVERTASE SUBTILISIN/KEXIN-RELATED"/>
    <property type="match status" value="1"/>
</dbReference>
<dbReference type="Proteomes" id="UP000299102">
    <property type="component" value="Unassembled WGS sequence"/>
</dbReference>
<dbReference type="FunFam" id="2.60.120.260:FF:000072">
    <property type="entry name" value="Proprotein convertase subtilisin/kexin type"/>
    <property type="match status" value="1"/>
</dbReference>
<evidence type="ECO:0000259" key="22">
    <source>
        <dbReference type="PROSITE" id="PS51829"/>
    </source>
</evidence>
<feature type="active site" description="Charge relay system" evidence="18 19">
    <location>
        <position position="192"/>
    </location>
</feature>
<dbReference type="InterPro" id="IPR008979">
    <property type="entry name" value="Galactose-bd-like_sf"/>
</dbReference>
<evidence type="ECO:0000256" key="5">
    <source>
        <dbReference type="ARBA" id="ARBA00022670"/>
    </source>
</evidence>
<keyword evidence="24" id="KW-1185">Reference proteome</keyword>
<keyword evidence="14" id="KW-1015">Disulfide bond</keyword>
<evidence type="ECO:0000256" key="8">
    <source>
        <dbReference type="ARBA" id="ARBA00022729"/>
    </source>
</evidence>
<accession>A0A4C1ZH06</accession>
<dbReference type="PROSITE" id="PS51892">
    <property type="entry name" value="SUBTILASE"/>
    <property type="match status" value="1"/>
</dbReference>
<evidence type="ECO:0000256" key="4">
    <source>
        <dbReference type="ARBA" id="ARBA00022525"/>
    </source>
</evidence>
<evidence type="ECO:0000256" key="14">
    <source>
        <dbReference type="ARBA" id="ARBA00023157"/>
    </source>
</evidence>
<proteinExistence type="inferred from homology"/>
<dbReference type="CDD" id="cd04059">
    <property type="entry name" value="Peptidases_S8_Protein_convertases_Kexins_Furin-like"/>
    <property type="match status" value="1"/>
</dbReference>
<evidence type="ECO:0000256" key="19">
    <source>
        <dbReference type="PROSITE-ProRule" id="PRU01240"/>
    </source>
</evidence>
<dbReference type="InterPro" id="IPR038466">
    <property type="entry name" value="S8_pro-domain_sf"/>
</dbReference>
<keyword evidence="8" id="KW-0732">Signal</keyword>
<feature type="domain" description="P/Homo B" evidence="22">
    <location>
        <begin position="450"/>
        <end position="588"/>
    </location>
</feature>
<organism evidence="23 24">
    <name type="scientific">Eumeta variegata</name>
    <name type="common">Bagworm moth</name>
    <name type="synonym">Eumeta japonica</name>
    <dbReference type="NCBI Taxonomy" id="151549"/>
    <lineage>
        <taxon>Eukaryota</taxon>
        <taxon>Metazoa</taxon>
        <taxon>Ecdysozoa</taxon>
        <taxon>Arthropoda</taxon>
        <taxon>Hexapoda</taxon>
        <taxon>Insecta</taxon>
        <taxon>Pterygota</taxon>
        <taxon>Neoptera</taxon>
        <taxon>Endopterygota</taxon>
        <taxon>Lepidoptera</taxon>
        <taxon>Glossata</taxon>
        <taxon>Ditrysia</taxon>
        <taxon>Tineoidea</taxon>
        <taxon>Psychidae</taxon>
        <taxon>Oiketicinae</taxon>
        <taxon>Eumeta</taxon>
    </lineage>
</organism>
<evidence type="ECO:0000256" key="13">
    <source>
        <dbReference type="ARBA" id="ARBA00023145"/>
    </source>
</evidence>
<protein>
    <recommendedName>
        <fullName evidence="17">furin</fullName>
        <ecNumber evidence="17">3.4.21.75</ecNumber>
    </recommendedName>
</protein>
<keyword evidence="21" id="KW-0472">Membrane</keyword>
<dbReference type="InterPro" id="IPR034182">
    <property type="entry name" value="Kexin/furin"/>
</dbReference>
<dbReference type="InterPro" id="IPR043601">
    <property type="entry name" value="Rspo_Fu-CRD_dom"/>
</dbReference>
<evidence type="ECO:0000256" key="17">
    <source>
        <dbReference type="ARBA" id="ARBA00038993"/>
    </source>
</evidence>
<evidence type="ECO:0000256" key="3">
    <source>
        <dbReference type="ARBA" id="ARBA00005325"/>
    </source>
</evidence>
<dbReference type="CDD" id="cd00064">
    <property type="entry name" value="FU"/>
    <property type="match status" value="9"/>
</dbReference>
<dbReference type="InterPro" id="IPR000209">
    <property type="entry name" value="Peptidase_S8/S53_dom"/>
</dbReference>
<dbReference type="PROSITE" id="PS00138">
    <property type="entry name" value="SUBTILASE_SER"/>
    <property type="match status" value="1"/>
</dbReference>
<dbReference type="SUPFAM" id="SSF49785">
    <property type="entry name" value="Galactose-binding domain-like"/>
    <property type="match status" value="1"/>
</dbReference>
<keyword evidence="9" id="KW-0677">Repeat</keyword>
<feature type="compositionally biased region" description="Polar residues" evidence="20">
    <location>
        <begin position="168"/>
        <end position="179"/>
    </location>
</feature>
<evidence type="ECO:0000256" key="16">
    <source>
        <dbReference type="ARBA" id="ARBA00035756"/>
    </source>
</evidence>
<evidence type="ECO:0000256" key="2">
    <source>
        <dbReference type="ARBA" id="ARBA00004613"/>
    </source>
</evidence>
<evidence type="ECO:0000256" key="12">
    <source>
        <dbReference type="ARBA" id="ARBA00022989"/>
    </source>
</evidence>
<dbReference type="GO" id="GO:0005802">
    <property type="term" value="C:trans-Golgi network"/>
    <property type="evidence" value="ECO:0007669"/>
    <property type="project" value="TreeGrafter"/>
</dbReference>
<keyword evidence="4" id="KW-0964">Secreted</keyword>
<evidence type="ECO:0000256" key="7">
    <source>
        <dbReference type="ARBA" id="ARBA00022692"/>
    </source>
</evidence>
<dbReference type="GO" id="GO:0005576">
    <property type="term" value="C:extracellular region"/>
    <property type="evidence" value="ECO:0007669"/>
    <property type="project" value="UniProtKB-SubCell"/>
</dbReference>
<dbReference type="STRING" id="151549.A0A4C1ZH06"/>
<evidence type="ECO:0000256" key="11">
    <source>
        <dbReference type="ARBA" id="ARBA00022825"/>
    </source>
</evidence>
<keyword evidence="5 19" id="KW-0645">Protease</keyword>
<dbReference type="PROSITE" id="PS00136">
    <property type="entry name" value="SUBTILASE_ASP"/>
    <property type="match status" value="1"/>
</dbReference>
<dbReference type="SUPFAM" id="SSF57184">
    <property type="entry name" value="Growth factor receptor domain"/>
    <property type="match status" value="4"/>
</dbReference>
<dbReference type="Pfam" id="PF14843">
    <property type="entry name" value="GF_recep_IV"/>
    <property type="match status" value="1"/>
</dbReference>
<dbReference type="GO" id="GO:0000139">
    <property type="term" value="C:Golgi membrane"/>
    <property type="evidence" value="ECO:0007669"/>
    <property type="project" value="TreeGrafter"/>
</dbReference>
<feature type="region of interest" description="Disordered" evidence="20">
    <location>
        <begin position="168"/>
        <end position="191"/>
    </location>
</feature>
<dbReference type="OrthoDB" id="300641at2759"/>
<evidence type="ECO:0000313" key="24">
    <source>
        <dbReference type="Proteomes" id="UP000299102"/>
    </source>
</evidence>
<comment type="catalytic activity">
    <reaction evidence="16">
        <text>Release of mature proteins from their proproteins by cleavage of -Arg-Xaa-Yaa-Arg-|-Zaa- bonds, where Xaa can be any amino acid and Yaa is Arg or Lys. Releases albumin, complement component C3 and von Willebrand factor from their respective precursors.</text>
        <dbReference type="EC" id="3.4.21.75"/>
    </reaction>
</comment>
<dbReference type="Pfam" id="PF15913">
    <property type="entry name" value="Furin-like_2"/>
    <property type="match status" value="1"/>
</dbReference>
<keyword evidence="7 21" id="KW-0812">Transmembrane</keyword>
<dbReference type="InterPro" id="IPR000742">
    <property type="entry name" value="EGF"/>
</dbReference>
<keyword evidence="10 19" id="KW-0378">Hydrolase</keyword>
<comment type="subcellular location">
    <subcellularLocation>
        <location evidence="1">Membrane</location>
        <topology evidence="1">Single-pass membrane protein</topology>
    </subcellularLocation>
    <subcellularLocation>
        <location evidence="2">Secreted</location>
    </subcellularLocation>
</comment>
<dbReference type="Pfam" id="PF16470">
    <property type="entry name" value="S8_pro-domain"/>
    <property type="match status" value="1"/>
</dbReference>